<feature type="non-terminal residue" evidence="1">
    <location>
        <position position="138"/>
    </location>
</feature>
<evidence type="ECO:0000313" key="2">
    <source>
        <dbReference type="Proteomes" id="UP001239111"/>
    </source>
</evidence>
<proteinExistence type="predicted"/>
<reference evidence="1" key="1">
    <citation type="submission" date="2023-04" db="EMBL/GenBank/DDBJ databases">
        <title>A chromosome-level genome assembly of the parasitoid wasp Eretmocerus hayati.</title>
        <authorList>
            <person name="Zhong Y."/>
            <person name="Liu S."/>
            <person name="Liu Y."/>
        </authorList>
    </citation>
    <scope>NUCLEOTIDE SEQUENCE</scope>
    <source>
        <strain evidence="1">ZJU_SS_LIU_2023</strain>
    </source>
</reference>
<keyword evidence="2" id="KW-1185">Reference proteome</keyword>
<accession>A0ACC2PIY7</accession>
<name>A0ACC2PIY7_9HYME</name>
<dbReference type="EMBL" id="CM056741">
    <property type="protein sequence ID" value="KAJ8682362.1"/>
    <property type="molecule type" value="Genomic_DNA"/>
</dbReference>
<gene>
    <name evidence="1" type="ORF">QAD02_018154</name>
</gene>
<protein>
    <submittedName>
        <fullName evidence="1">Uncharacterized protein</fullName>
    </submittedName>
</protein>
<organism evidence="1 2">
    <name type="scientific">Eretmocerus hayati</name>
    <dbReference type="NCBI Taxonomy" id="131215"/>
    <lineage>
        <taxon>Eukaryota</taxon>
        <taxon>Metazoa</taxon>
        <taxon>Ecdysozoa</taxon>
        <taxon>Arthropoda</taxon>
        <taxon>Hexapoda</taxon>
        <taxon>Insecta</taxon>
        <taxon>Pterygota</taxon>
        <taxon>Neoptera</taxon>
        <taxon>Endopterygota</taxon>
        <taxon>Hymenoptera</taxon>
        <taxon>Apocrita</taxon>
        <taxon>Proctotrupomorpha</taxon>
        <taxon>Chalcidoidea</taxon>
        <taxon>Aphelinidae</taxon>
        <taxon>Aphelininae</taxon>
        <taxon>Eretmocerus</taxon>
    </lineage>
</organism>
<evidence type="ECO:0000313" key="1">
    <source>
        <dbReference type="EMBL" id="KAJ8682362.1"/>
    </source>
</evidence>
<sequence>FSLPYNQYDPVIQFPDGLVGIDVHSESVGNMDKNLPQARDFITNLQKSDQRLTQELQRELARSEQEREHDEQRRQPELEQAARGYKRDKGRHQHELERAKLERERRRQRELDQAERKREQALLLGKDQIHEYLENICR</sequence>
<dbReference type="Proteomes" id="UP001239111">
    <property type="component" value="Chromosome 1"/>
</dbReference>
<feature type="non-terminal residue" evidence="1">
    <location>
        <position position="1"/>
    </location>
</feature>
<comment type="caution">
    <text evidence="1">The sequence shown here is derived from an EMBL/GenBank/DDBJ whole genome shotgun (WGS) entry which is preliminary data.</text>
</comment>